<dbReference type="PANTHER" id="PTHR39332:SF7">
    <property type="entry name" value="SRPBCC FAMILY PROTEIN"/>
    <property type="match status" value="1"/>
</dbReference>
<gene>
    <name evidence="2" type="ORF">BB559_001565</name>
    <name evidence="1" type="ORF">BB559_006823</name>
</gene>
<protein>
    <recommendedName>
        <fullName evidence="4">Bet v I/Major latex protein domain-containing protein</fullName>
    </recommendedName>
</protein>
<dbReference type="AlphaFoldDB" id="A0A2T9Z1F4"/>
<evidence type="ECO:0008006" key="4">
    <source>
        <dbReference type="Google" id="ProtNLM"/>
    </source>
</evidence>
<dbReference type="InterPro" id="IPR023393">
    <property type="entry name" value="START-like_dom_sf"/>
</dbReference>
<comment type="caution">
    <text evidence="2">The sequence shown here is derived from an EMBL/GenBank/DDBJ whole genome shotgun (WGS) entry which is preliminary data.</text>
</comment>
<evidence type="ECO:0000313" key="2">
    <source>
        <dbReference type="EMBL" id="PVU98422.1"/>
    </source>
</evidence>
<dbReference type="Proteomes" id="UP000245699">
    <property type="component" value="Unassembled WGS sequence"/>
</dbReference>
<organism evidence="2 3">
    <name type="scientific">Furculomyces boomerangus</name>
    <dbReference type="NCBI Taxonomy" id="61424"/>
    <lineage>
        <taxon>Eukaryota</taxon>
        <taxon>Fungi</taxon>
        <taxon>Fungi incertae sedis</taxon>
        <taxon>Zoopagomycota</taxon>
        <taxon>Kickxellomycotina</taxon>
        <taxon>Harpellomycetes</taxon>
        <taxon>Harpellales</taxon>
        <taxon>Harpellaceae</taxon>
        <taxon>Furculomyces</taxon>
    </lineage>
</organism>
<name>A0A2T9Z1F4_9FUNG</name>
<dbReference type="InterPro" id="IPR019587">
    <property type="entry name" value="Polyketide_cyclase/dehydratase"/>
</dbReference>
<accession>A0A2T9Z1F4</accession>
<evidence type="ECO:0000313" key="3">
    <source>
        <dbReference type="Proteomes" id="UP000245699"/>
    </source>
</evidence>
<dbReference type="SUPFAM" id="SSF55961">
    <property type="entry name" value="Bet v1-like"/>
    <property type="match status" value="1"/>
</dbReference>
<dbReference type="Gene3D" id="3.30.530.20">
    <property type="match status" value="1"/>
</dbReference>
<dbReference type="OrthoDB" id="10255646at2759"/>
<reference evidence="2 3" key="1">
    <citation type="journal article" date="2018" name="MBio">
        <title>Comparative Genomics Reveals the Core Gene Toolbox for the Fungus-Insect Symbiosis.</title>
        <authorList>
            <person name="Wang Y."/>
            <person name="Stata M."/>
            <person name="Wang W."/>
            <person name="Stajich J.E."/>
            <person name="White M.M."/>
            <person name="Moncalvo J.M."/>
        </authorList>
    </citation>
    <scope>NUCLEOTIDE SEQUENCE [LARGE SCALE GENOMIC DNA]</scope>
    <source>
        <strain evidence="2 3">AUS-77-4</strain>
    </source>
</reference>
<dbReference type="Pfam" id="PF10604">
    <property type="entry name" value="Polyketide_cyc2"/>
    <property type="match status" value="1"/>
</dbReference>
<dbReference type="EMBL" id="MBFT01001027">
    <property type="protein sequence ID" value="PVU85802.1"/>
    <property type="molecule type" value="Genomic_DNA"/>
</dbReference>
<keyword evidence="3" id="KW-1185">Reference proteome</keyword>
<evidence type="ECO:0000313" key="1">
    <source>
        <dbReference type="EMBL" id="PVU85802.1"/>
    </source>
</evidence>
<dbReference type="EMBL" id="MBFT01000080">
    <property type="protein sequence ID" value="PVU98422.1"/>
    <property type="molecule type" value="Genomic_DNA"/>
</dbReference>
<proteinExistence type="predicted"/>
<dbReference type="PANTHER" id="PTHR39332">
    <property type="entry name" value="BLL4707 PROTEIN"/>
    <property type="match status" value="1"/>
</dbReference>
<dbReference type="CDD" id="cd07821">
    <property type="entry name" value="PYR_PYL_RCAR_like"/>
    <property type="match status" value="1"/>
</dbReference>
<sequence>MLPSTSKVIESTVIKAPIESTWAVIRDLDLSFWSVVESSTLQGTSPLEIGSSRKIKFKDGTVQTVRIVEISELNRSISYELVESVPPVPFMSSVNVITVKKVTSDNTCFIEWETYFSSDGGVEATEDSRFKKREALADLAALLENSN</sequence>